<gene>
    <name evidence="1" type="ORF">MM415B01499_0009</name>
</gene>
<name>A0A6M3IL39_9ZZZZ</name>
<proteinExistence type="predicted"/>
<evidence type="ECO:0000313" key="1">
    <source>
        <dbReference type="EMBL" id="QJA58124.1"/>
    </source>
</evidence>
<dbReference type="EMBL" id="MT141309">
    <property type="protein sequence ID" value="QJA58124.1"/>
    <property type="molecule type" value="Genomic_DNA"/>
</dbReference>
<accession>A0A6M3IL39</accession>
<reference evidence="1" key="1">
    <citation type="submission" date="2020-03" db="EMBL/GenBank/DDBJ databases">
        <title>The deep terrestrial virosphere.</title>
        <authorList>
            <person name="Holmfeldt K."/>
            <person name="Nilsson E."/>
            <person name="Simone D."/>
            <person name="Lopez-Fernandez M."/>
            <person name="Wu X."/>
            <person name="de Brujin I."/>
            <person name="Lundin D."/>
            <person name="Andersson A."/>
            <person name="Bertilsson S."/>
            <person name="Dopson M."/>
        </authorList>
    </citation>
    <scope>NUCLEOTIDE SEQUENCE</scope>
    <source>
        <strain evidence="1">MM415B01499</strain>
    </source>
</reference>
<dbReference type="AlphaFoldDB" id="A0A6M3IL39"/>
<organism evidence="1">
    <name type="scientific">viral metagenome</name>
    <dbReference type="NCBI Taxonomy" id="1070528"/>
    <lineage>
        <taxon>unclassified sequences</taxon>
        <taxon>metagenomes</taxon>
        <taxon>organismal metagenomes</taxon>
    </lineage>
</organism>
<protein>
    <submittedName>
        <fullName evidence="1">Putative capsid protein</fullName>
    </submittedName>
</protein>
<sequence length="473" mass="52924">MKIPLGTGHYTGRSSNLNALILQNMYAQLDRSGKSIVSLFNTPGLTLKGTPEADVEVRGLYPLGDYLYAACGSNFYQITTGFVATDKGNLNTAAGFVDFCDDGTYVILSDGTDGYTYNVGTDTFAQIVDVDFIGAKSMTYQDGYAITAEVDSQDMMQSAAADPTAYTSTHKTSVNRASDNLVRAVSSGGNLWAFGDLTAEVYHNTGAALFSFERYEVFLQHGLLARGAFTEADNTRFWLNQNRWLLRDEAYRPIKLNIDGIDYQFESYTTVNDAILYSFEMEGHIFVNVTFPTADETRVYDVSTGQWFKWASYRSSDTGYGRHRSNCYAYFNGEHIVGDFENGKLYELDLDVFTDNSEGIQRRFTLPNIYDKKSRNCQVHHRFEIDFEGGVGLATGQGSDPQAMLDWSNDDGHTWSNERWADIGKIGEYGNRAIWDMLGMAENRIYRCTISDPVKVVVLGAYGEIETLRHKCL</sequence>